<sequence>MVRHWSHVSMAARF</sequence>
<protein>
    <submittedName>
        <fullName evidence="1">Uncharacterized protein</fullName>
    </submittedName>
</protein>
<name>A0A7R9DWI2_TIMPO</name>
<reference evidence="1" key="1">
    <citation type="submission" date="2020-11" db="EMBL/GenBank/DDBJ databases">
        <authorList>
            <person name="Tran Van P."/>
        </authorList>
    </citation>
    <scope>NUCLEOTIDE SEQUENCE</scope>
</reference>
<evidence type="ECO:0000313" key="1">
    <source>
        <dbReference type="EMBL" id="CAD7421360.1"/>
    </source>
</evidence>
<gene>
    <name evidence="1" type="ORF">TPSB3V08_LOCUS14775</name>
</gene>
<accession>A0A7R9DWI2</accession>
<organism evidence="1">
    <name type="scientific">Timema poppense</name>
    <name type="common">Walking stick</name>
    <dbReference type="NCBI Taxonomy" id="170557"/>
    <lineage>
        <taxon>Eukaryota</taxon>
        <taxon>Metazoa</taxon>
        <taxon>Ecdysozoa</taxon>
        <taxon>Arthropoda</taxon>
        <taxon>Hexapoda</taxon>
        <taxon>Insecta</taxon>
        <taxon>Pterygota</taxon>
        <taxon>Neoptera</taxon>
        <taxon>Polyneoptera</taxon>
        <taxon>Phasmatodea</taxon>
        <taxon>Timematodea</taxon>
        <taxon>Timematoidea</taxon>
        <taxon>Timematidae</taxon>
        <taxon>Timema</taxon>
    </lineage>
</organism>
<proteinExistence type="predicted"/>
<dbReference type="EMBL" id="OD048822">
    <property type="protein sequence ID" value="CAD7421360.1"/>
    <property type="molecule type" value="Genomic_DNA"/>
</dbReference>